<evidence type="ECO:0000313" key="1">
    <source>
        <dbReference type="EMBL" id="PRQ02985.1"/>
    </source>
</evidence>
<dbReference type="InterPro" id="IPR007709">
    <property type="entry name" value="N-FG_amidohydro"/>
</dbReference>
<comment type="caution">
    <text evidence="1">The sequence shown here is derived from an EMBL/GenBank/DDBJ whole genome shotgun (WGS) entry which is preliminary data.</text>
</comment>
<protein>
    <submittedName>
        <fullName evidence="1">N-formylglutamate amidohydrolase</fullName>
    </submittedName>
</protein>
<name>A0A2S9YD10_9BACT</name>
<dbReference type="RefSeq" id="WP_106391358.1">
    <property type="nucleotide sequence ID" value="NZ_PVNK01000108.1"/>
</dbReference>
<dbReference type="AlphaFoldDB" id="A0A2S9YD10"/>
<gene>
    <name evidence="1" type="ORF">ENSA5_19240</name>
</gene>
<dbReference type="GO" id="GO:0016787">
    <property type="term" value="F:hydrolase activity"/>
    <property type="evidence" value="ECO:0007669"/>
    <property type="project" value="UniProtKB-KW"/>
</dbReference>
<reference evidence="1 2" key="1">
    <citation type="submission" date="2018-03" db="EMBL/GenBank/DDBJ databases">
        <title>Draft Genome Sequences of the Obligatory Marine Myxobacteria Enhygromyxa salina SWB005.</title>
        <authorList>
            <person name="Poehlein A."/>
            <person name="Moghaddam J.A."/>
            <person name="Harms H."/>
            <person name="Alanjari M."/>
            <person name="Koenig G.M."/>
            <person name="Daniel R."/>
            <person name="Schaeberle T.F."/>
        </authorList>
    </citation>
    <scope>NUCLEOTIDE SEQUENCE [LARGE SCALE GENOMIC DNA]</scope>
    <source>
        <strain evidence="1 2">SWB005</strain>
    </source>
</reference>
<dbReference type="SUPFAM" id="SSF53187">
    <property type="entry name" value="Zn-dependent exopeptidases"/>
    <property type="match status" value="1"/>
</dbReference>
<proteinExistence type="predicted"/>
<sequence>MTASLPTCVADVVDVELIRGAAADPEAAPDLLVEVPHGADERRHYDALRGRLRGDLPDDLHLFFNLNTDVGAWAYGRATAQAVVAAAPTRSAVVLRSLVPRTFVDCNRPSDYEGGRLDEGALTPGIPSYVRDEGDRALLLELHRSYVDAARRAFAVVCEAGGLALVPHSYGPRSLGVEAIDDDIVTKLRWACAPERHDSWPLRAQLDLLTRDADGQLLAPPGVEARLLADFAAAGFTPTANETYNLHPSTLAHGWSTRYPGQVVCLEVRRDLVVEAWTPFEPMQVVASACERVAAVLAAALTDALR</sequence>
<keyword evidence="1" id="KW-0378">Hydrolase</keyword>
<dbReference type="Gene3D" id="3.40.630.40">
    <property type="entry name" value="Zn-dependent exopeptidases"/>
    <property type="match status" value="1"/>
</dbReference>
<evidence type="ECO:0000313" key="2">
    <source>
        <dbReference type="Proteomes" id="UP000237968"/>
    </source>
</evidence>
<accession>A0A2S9YD10</accession>
<dbReference type="Pfam" id="PF05013">
    <property type="entry name" value="FGase"/>
    <property type="match status" value="1"/>
</dbReference>
<keyword evidence="2" id="KW-1185">Reference proteome</keyword>
<dbReference type="Proteomes" id="UP000237968">
    <property type="component" value="Unassembled WGS sequence"/>
</dbReference>
<dbReference type="EMBL" id="PVNK01000108">
    <property type="protein sequence ID" value="PRQ02985.1"/>
    <property type="molecule type" value="Genomic_DNA"/>
</dbReference>
<organism evidence="1 2">
    <name type="scientific">Enhygromyxa salina</name>
    <dbReference type="NCBI Taxonomy" id="215803"/>
    <lineage>
        <taxon>Bacteria</taxon>
        <taxon>Pseudomonadati</taxon>
        <taxon>Myxococcota</taxon>
        <taxon>Polyangia</taxon>
        <taxon>Nannocystales</taxon>
        <taxon>Nannocystaceae</taxon>
        <taxon>Enhygromyxa</taxon>
    </lineage>
</organism>